<protein>
    <recommendedName>
        <fullName evidence="14">Bifunctional adenosylcobalamin biosynthesis protein</fullName>
        <ecNumber evidence="14">2.7.1.156</ecNumber>
        <ecNumber evidence="14">2.7.7.62</ecNumber>
    </recommendedName>
</protein>
<proteinExistence type="inferred from homology"/>
<evidence type="ECO:0000256" key="4">
    <source>
        <dbReference type="ARBA" id="ARBA00003889"/>
    </source>
</evidence>
<evidence type="ECO:0000256" key="7">
    <source>
        <dbReference type="ARBA" id="ARBA00007490"/>
    </source>
</evidence>
<evidence type="ECO:0000256" key="8">
    <source>
        <dbReference type="ARBA" id="ARBA00022573"/>
    </source>
</evidence>
<dbReference type="InterPro" id="IPR027417">
    <property type="entry name" value="P-loop_NTPase"/>
</dbReference>
<dbReference type="GO" id="GO:0016301">
    <property type="term" value="F:kinase activity"/>
    <property type="evidence" value="ECO:0007669"/>
    <property type="project" value="UniProtKB-KW"/>
</dbReference>
<dbReference type="NCBIfam" id="NF004469">
    <property type="entry name" value="PRK05800.1"/>
    <property type="match status" value="1"/>
</dbReference>
<evidence type="ECO:0000256" key="3">
    <source>
        <dbReference type="ARBA" id="ARBA00001522"/>
    </source>
</evidence>
<keyword evidence="9 14" id="KW-0808">Transferase</keyword>
<dbReference type="Proteomes" id="UP001500713">
    <property type="component" value="Unassembled WGS sequence"/>
</dbReference>
<reference evidence="16" key="1">
    <citation type="journal article" date="2019" name="Int. J. Syst. Evol. Microbiol.">
        <title>The Global Catalogue of Microorganisms (GCM) 10K type strain sequencing project: providing services to taxonomists for standard genome sequencing and annotation.</title>
        <authorList>
            <consortium name="The Broad Institute Genomics Platform"/>
            <consortium name="The Broad Institute Genome Sequencing Center for Infectious Disease"/>
            <person name="Wu L."/>
            <person name="Ma J."/>
        </authorList>
    </citation>
    <scope>NUCLEOTIDE SEQUENCE [LARGE SCALE GENOMIC DNA]</scope>
    <source>
        <strain evidence="16">JCM 14162</strain>
    </source>
</reference>
<evidence type="ECO:0000256" key="2">
    <source>
        <dbReference type="ARBA" id="ARBA00000711"/>
    </source>
</evidence>
<comment type="catalytic activity">
    <reaction evidence="1 14">
        <text>adenosylcob(III)inamide + ATP = adenosylcob(III)inamide phosphate + ADP + H(+)</text>
        <dbReference type="Rhea" id="RHEA:15769"/>
        <dbReference type="ChEBI" id="CHEBI:2480"/>
        <dbReference type="ChEBI" id="CHEBI:15378"/>
        <dbReference type="ChEBI" id="CHEBI:30616"/>
        <dbReference type="ChEBI" id="CHEBI:58502"/>
        <dbReference type="ChEBI" id="CHEBI:456216"/>
        <dbReference type="EC" id="2.7.1.156"/>
    </reaction>
</comment>
<keyword evidence="10 14" id="KW-0547">Nucleotide-binding</keyword>
<dbReference type="RefSeq" id="WP_229953804.1">
    <property type="nucleotide sequence ID" value="NZ_BAAAEM010000002.1"/>
</dbReference>
<gene>
    <name evidence="15" type="primary">cobU</name>
    <name evidence="15" type="ORF">GCM10009096_06800</name>
</gene>
<dbReference type="Pfam" id="PF02283">
    <property type="entry name" value="CobU"/>
    <property type="match status" value="1"/>
</dbReference>
<keyword evidence="12 14" id="KW-0067">ATP-binding</keyword>
<evidence type="ECO:0000256" key="6">
    <source>
        <dbReference type="ARBA" id="ARBA00005159"/>
    </source>
</evidence>
<dbReference type="PANTHER" id="PTHR34848:SF1">
    <property type="entry name" value="BIFUNCTIONAL ADENOSYLCOBALAMIN BIOSYNTHESIS PROTEIN COBU"/>
    <property type="match status" value="1"/>
</dbReference>
<evidence type="ECO:0000256" key="12">
    <source>
        <dbReference type="ARBA" id="ARBA00022840"/>
    </source>
</evidence>
<evidence type="ECO:0000256" key="13">
    <source>
        <dbReference type="ARBA" id="ARBA00023134"/>
    </source>
</evidence>
<evidence type="ECO:0000256" key="11">
    <source>
        <dbReference type="ARBA" id="ARBA00022777"/>
    </source>
</evidence>
<dbReference type="EMBL" id="BAAAEM010000002">
    <property type="protein sequence ID" value="GAA0468521.1"/>
    <property type="molecule type" value="Genomic_DNA"/>
</dbReference>
<comment type="catalytic activity">
    <reaction evidence="2 14">
        <text>adenosylcob(III)inamide phosphate + GTP + H(+) = adenosylcob(III)inamide-GDP + diphosphate</text>
        <dbReference type="Rhea" id="RHEA:22712"/>
        <dbReference type="ChEBI" id="CHEBI:15378"/>
        <dbReference type="ChEBI" id="CHEBI:33019"/>
        <dbReference type="ChEBI" id="CHEBI:37565"/>
        <dbReference type="ChEBI" id="CHEBI:58502"/>
        <dbReference type="ChEBI" id="CHEBI:60487"/>
        <dbReference type="EC" id="2.7.7.62"/>
    </reaction>
</comment>
<comment type="pathway">
    <text evidence="5 14">Cofactor biosynthesis; adenosylcobalamin biosynthesis; adenosylcobalamin from cob(II)yrinate a,c-diamide: step 6/7.</text>
</comment>
<dbReference type="EC" id="2.7.1.156" evidence="14"/>
<dbReference type="PIRSF" id="PIRSF006135">
    <property type="entry name" value="CobU"/>
    <property type="match status" value="1"/>
</dbReference>
<evidence type="ECO:0000256" key="9">
    <source>
        <dbReference type="ARBA" id="ARBA00022679"/>
    </source>
</evidence>
<dbReference type="Gene3D" id="3.40.50.300">
    <property type="entry name" value="P-loop containing nucleotide triphosphate hydrolases"/>
    <property type="match status" value="1"/>
</dbReference>
<accession>A0ABP3K0L3</accession>
<dbReference type="InterPro" id="IPR003203">
    <property type="entry name" value="CobU/CobP"/>
</dbReference>
<comment type="catalytic activity">
    <reaction evidence="3">
        <text>adenosylcob(III)inamide + GTP = adenosylcob(III)inamide phosphate + GDP + H(+)</text>
        <dbReference type="Rhea" id="RHEA:15765"/>
        <dbReference type="ChEBI" id="CHEBI:2480"/>
        <dbReference type="ChEBI" id="CHEBI:15378"/>
        <dbReference type="ChEBI" id="CHEBI:37565"/>
        <dbReference type="ChEBI" id="CHEBI:58189"/>
        <dbReference type="ChEBI" id="CHEBI:58502"/>
        <dbReference type="EC" id="2.7.1.156"/>
    </reaction>
</comment>
<evidence type="ECO:0000256" key="5">
    <source>
        <dbReference type="ARBA" id="ARBA00004692"/>
    </source>
</evidence>
<evidence type="ECO:0000256" key="14">
    <source>
        <dbReference type="PIRNR" id="PIRNR006135"/>
    </source>
</evidence>
<dbReference type="CDD" id="cd00544">
    <property type="entry name" value="CobU"/>
    <property type="match status" value="1"/>
</dbReference>
<evidence type="ECO:0000313" key="16">
    <source>
        <dbReference type="Proteomes" id="UP001500713"/>
    </source>
</evidence>
<comment type="function">
    <text evidence="4 14">Catalyzes ATP-dependent phosphorylation of adenosylcobinamide and addition of GMP to adenosylcobinamide phosphate.</text>
</comment>
<dbReference type="PANTHER" id="PTHR34848">
    <property type="match status" value="1"/>
</dbReference>
<keyword evidence="13 14" id="KW-0342">GTP-binding</keyword>
<keyword evidence="11 14" id="KW-0418">Kinase</keyword>
<dbReference type="EC" id="2.7.7.62" evidence="14"/>
<organism evidence="15 16">
    <name type="scientific">Parasphingorhabdus litoris</name>
    <dbReference type="NCBI Taxonomy" id="394733"/>
    <lineage>
        <taxon>Bacteria</taxon>
        <taxon>Pseudomonadati</taxon>
        <taxon>Pseudomonadota</taxon>
        <taxon>Alphaproteobacteria</taxon>
        <taxon>Sphingomonadales</taxon>
        <taxon>Sphingomonadaceae</taxon>
        <taxon>Parasphingorhabdus</taxon>
    </lineage>
</organism>
<sequence length="180" mass="19648">MPTKSDRSGHVTLVLGGTRSGKSSFAQRLAEESEGDLVYIATAQAFDEEMSDRIARHKQDRGKKWQTIEEPFDLAEIVSSQSSRKTTLLIDCLTIWLSNLMLANHDTDAALENFVSAISSAKGQIILVSNEVGSGIVPETALGRRFRDEAGWMNQRIAAATDEVALVTAGLPLWLKQDSA</sequence>
<dbReference type="SUPFAM" id="SSF52540">
    <property type="entry name" value="P-loop containing nucleoside triphosphate hydrolases"/>
    <property type="match status" value="1"/>
</dbReference>
<evidence type="ECO:0000313" key="15">
    <source>
        <dbReference type="EMBL" id="GAA0468521.1"/>
    </source>
</evidence>
<name>A0ABP3K0L3_9SPHN</name>
<comment type="caution">
    <text evidence="15">The sequence shown here is derived from an EMBL/GenBank/DDBJ whole genome shotgun (WGS) entry which is preliminary data.</text>
</comment>
<evidence type="ECO:0000256" key="1">
    <source>
        <dbReference type="ARBA" id="ARBA00000312"/>
    </source>
</evidence>
<keyword evidence="16" id="KW-1185">Reference proteome</keyword>
<comment type="similarity">
    <text evidence="7 14">Belongs to the CobU/CobP family.</text>
</comment>
<comment type="pathway">
    <text evidence="6 14">Cofactor biosynthesis; adenosylcobalamin biosynthesis; adenosylcobalamin from cob(II)yrinate a,c-diamide: step 5/7.</text>
</comment>
<dbReference type="GO" id="GO:0016779">
    <property type="term" value="F:nucleotidyltransferase activity"/>
    <property type="evidence" value="ECO:0007669"/>
    <property type="project" value="UniProtKB-KW"/>
</dbReference>
<keyword evidence="8 14" id="KW-0169">Cobalamin biosynthesis</keyword>
<evidence type="ECO:0000256" key="10">
    <source>
        <dbReference type="ARBA" id="ARBA00022741"/>
    </source>
</evidence>
<keyword evidence="15" id="KW-0548">Nucleotidyltransferase</keyword>